<reference evidence="5 6" key="1">
    <citation type="submission" date="2024-02" db="EMBL/GenBank/DDBJ databases">
        <title>Rubritalea halochordaticola NBRC 107102.</title>
        <authorList>
            <person name="Ichikawa N."/>
            <person name="Katano-Makiyama Y."/>
            <person name="Hidaka K."/>
        </authorList>
    </citation>
    <scope>NUCLEOTIDE SEQUENCE [LARGE SCALE GENOMIC DNA]</scope>
    <source>
        <strain evidence="5 6">NBRC 107102</strain>
    </source>
</reference>
<evidence type="ECO:0000256" key="4">
    <source>
        <dbReference type="RuleBase" id="RU361279"/>
    </source>
</evidence>
<keyword evidence="4" id="KW-0460">Magnesium</keyword>
<evidence type="ECO:0000313" key="5">
    <source>
        <dbReference type="EMBL" id="GAA5494006.1"/>
    </source>
</evidence>
<keyword evidence="3 4" id="KW-0067">ATP-binding</keyword>
<evidence type="ECO:0000256" key="1">
    <source>
        <dbReference type="ARBA" id="ARBA00010638"/>
    </source>
</evidence>
<dbReference type="PANTHER" id="PTHR23407:SF1">
    <property type="entry name" value="5-FORMYLTETRAHYDROFOLATE CYCLO-LIGASE"/>
    <property type="match status" value="1"/>
</dbReference>
<dbReference type="SUPFAM" id="SSF100950">
    <property type="entry name" value="NagB/RpiA/CoA transferase-like"/>
    <property type="match status" value="1"/>
</dbReference>
<dbReference type="Gene3D" id="3.40.50.10420">
    <property type="entry name" value="NagB/RpiA/CoA transferase-like"/>
    <property type="match status" value="1"/>
</dbReference>
<sequence>MTQLSIAEQKNALRDDIRLKLKSLSKEQLQVSSTSLCKQVAQWLESHPEVHTITSFAHLPFEPDLSSLHQLLPQHRIAYPHATKGGSMEFYQVTCPTQMQAGYYGLRQPIPNGETLVPNNTIDLVLCPAFAFTSNGERLGKGGGYYDRFLSQLKDSCHILGIALPCQMVDHIPTECHDLLVDQVLIA</sequence>
<dbReference type="Pfam" id="PF01812">
    <property type="entry name" value="5-FTHF_cyc-lig"/>
    <property type="match status" value="1"/>
</dbReference>
<comment type="caution">
    <text evidence="5">The sequence shown here is derived from an EMBL/GenBank/DDBJ whole genome shotgun (WGS) entry which is preliminary data.</text>
</comment>
<organism evidence="5 6">
    <name type="scientific">Rubritalea halochordaticola</name>
    <dbReference type="NCBI Taxonomy" id="714537"/>
    <lineage>
        <taxon>Bacteria</taxon>
        <taxon>Pseudomonadati</taxon>
        <taxon>Verrucomicrobiota</taxon>
        <taxon>Verrucomicrobiia</taxon>
        <taxon>Verrucomicrobiales</taxon>
        <taxon>Rubritaleaceae</taxon>
        <taxon>Rubritalea</taxon>
    </lineage>
</organism>
<dbReference type="InterPro" id="IPR037171">
    <property type="entry name" value="NagB/RpiA_transferase-like"/>
</dbReference>
<protein>
    <recommendedName>
        <fullName evidence="4">5-formyltetrahydrofolate cyclo-ligase</fullName>
        <ecNumber evidence="4">6.3.3.2</ecNumber>
    </recommendedName>
</protein>
<comment type="catalytic activity">
    <reaction evidence="4">
        <text>(6S)-5-formyl-5,6,7,8-tetrahydrofolate + ATP = (6R)-5,10-methenyltetrahydrofolate + ADP + phosphate</text>
        <dbReference type="Rhea" id="RHEA:10488"/>
        <dbReference type="ChEBI" id="CHEBI:30616"/>
        <dbReference type="ChEBI" id="CHEBI:43474"/>
        <dbReference type="ChEBI" id="CHEBI:57455"/>
        <dbReference type="ChEBI" id="CHEBI:57457"/>
        <dbReference type="ChEBI" id="CHEBI:456216"/>
        <dbReference type="EC" id="6.3.3.2"/>
    </reaction>
</comment>
<proteinExistence type="inferred from homology"/>
<dbReference type="InterPro" id="IPR002698">
    <property type="entry name" value="FTHF_cligase"/>
</dbReference>
<comment type="similarity">
    <text evidence="1 4">Belongs to the 5-formyltetrahydrofolate cyclo-ligase family.</text>
</comment>
<name>A0ABP9UU40_9BACT</name>
<evidence type="ECO:0000256" key="3">
    <source>
        <dbReference type="ARBA" id="ARBA00022840"/>
    </source>
</evidence>
<keyword evidence="4" id="KW-0479">Metal-binding</keyword>
<dbReference type="RefSeq" id="WP_346187056.1">
    <property type="nucleotide sequence ID" value="NZ_BAABRL010000001.1"/>
</dbReference>
<dbReference type="PIRSF" id="PIRSF006806">
    <property type="entry name" value="FTHF_cligase"/>
    <property type="match status" value="1"/>
</dbReference>
<dbReference type="EMBL" id="BAABRL010000001">
    <property type="protein sequence ID" value="GAA5494006.1"/>
    <property type="molecule type" value="Genomic_DNA"/>
</dbReference>
<dbReference type="EC" id="6.3.3.2" evidence="4"/>
<comment type="cofactor">
    <cofactor evidence="4">
        <name>Mg(2+)</name>
        <dbReference type="ChEBI" id="CHEBI:18420"/>
    </cofactor>
</comment>
<gene>
    <name evidence="5" type="ORF">Rhal01_00161</name>
</gene>
<keyword evidence="2 4" id="KW-0547">Nucleotide-binding</keyword>
<evidence type="ECO:0000313" key="6">
    <source>
        <dbReference type="Proteomes" id="UP001424741"/>
    </source>
</evidence>
<keyword evidence="6" id="KW-1185">Reference proteome</keyword>
<dbReference type="Proteomes" id="UP001424741">
    <property type="component" value="Unassembled WGS sequence"/>
</dbReference>
<dbReference type="NCBIfam" id="TIGR02727">
    <property type="entry name" value="MTHFS_bact"/>
    <property type="match status" value="1"/>
</dbReference>
<dbReference type="InterPro" id="IPR024185">
    <property type="entry name" value="FTHF_cligase-like_sf"/>
</dbReference>
<evidence type="ECO:0000256" key="2">
    <source>
        <dbReference type="ARBA" id="ARBA00022741"/>
    </source>
</evidence>
<dbReference type="PANTHER" id="PTHR23407">
    <property type="entry name" value="ATPASE INHIBITOR/5-FORMYLTETRAHYDROFOLATE CYCLO-LIGASE"/>
    <property type="match status" value="1"/>
</dbReference>
<accession>A0ABP9UU40</accession>